<accession>A0A8C4UR20</accession>
<protein>
    <submittedName>
        <fullName evidence="1">Uncharacterized protein</fullName>
    </submittedName>
</protein>
<dbReference type="AlphaFoldDB" id="A0A8C4UR20"/>
<organism evidence="1 2">
    <name type="scientific">Falco tinnunculus</name>
    <name type="common">Common kestrel</name>
    <dbReference type="NCBI Taxonomy" id="100819"/>
    <lineage>
        <taxon>Eukaryota</taxon>
        <taxon>Metazoa</taxon>
        <taxon>Chordata</taxon>
        <taxon>Craniata</taxon>
        <taxon>Vertebrata</taxon>
        <taxon>Euteleostomi</taxon>
        <taxon>Archelosauria</taxon>
        <taxon>Archosauria</taxon>
        <taxon>Dinosauria</taxon>
        <taxon>Saurischia</taxon>
        <taxon>Theropoda</taxon>
        <taxon>Coelurosauria</taxon>
        <taxon>Aves</taxon>
        <taxon>Neognathae</taxon>
        <taxon>Neoaves</taxon>
        <taxon>Telluraves</taxon>
        <taxon>Australaves</taxon>
        <taxon>Falconiformes</taxon>
        <taxon>Falconidae</taxon>
        <taxon>Falco</taxon>
    </lineage>
</organism>
<evidence type="ECO:0000313" key="1">
    <source>
        <dbReference type="Ensembl" id="ENSFTIP00000013443.1"/>
    </source>
</evidence>
<reference evidence="1" key="1">
    <citation type="submission" date="2025-08" db="UniProtKB">
        <authorList>
            <consortium name="Ensembl"/>
        </authorList>
    </citation>
    <scope>IDENTIFICATION</scope>
</reference>
<proteinExistence type="predicted"/>
<keyword evidence="2" id="KW-1185">Reference proteome</keyword>
<dbReference type="Ensembl" id="ENSFTIT00000014025.1">
    <property type="protein sequence ID" value="ENSFTIP00000013443.1"/>
    <property type="gene ID" value="ENSFTIG00000008975.1"/>
</dbReference>
<name>A0A8C4UR20_FALTI</name>
<dbReference type="Proteomes" id="UP000694562">
    <property type="component" value="Unplaced"/>
</dbReference>
<reference evidence="1" key="2">
    <citation type="submission" date="2025-09" db="UniProtKB">
        <authorList>
            <consortium name="Ensembl"/>
        </authorList>
    </citation>
    <scope>IDENTIFICATION</scope>
</reference>
<evidence type="ECO:0000313" key="2">
    <source>
        <dbReference type="Proteomes" id="UP000694562"/>
    </source>
</evidence>
<sequence length="133" mass="15031">SCKGLAAVWNLIYEPSPTHLHIIGSMQKIPLSCITIATARSSYHLTGGDLHRKAEMVFKGTPFSSPDLRKALLIAEGREITLVKDQAWDPKSSIWKRYQHIDKMECLAMGVLTHLTKLYENTEKKKMPYVSSM</sequence>